<evidence type="ECO:0000256" key="5">
    <source>
        <dbReference type="SAM" id="Coils"/>
    </source>
</evidence>
<name>A0AAE1WY22_9LAMI</name>
<evidence type="ECO:0000256" key="3">
    <source>
        <dbReference type="ARBA" id="ARBA00022989"/>
    </source>
</evidence>
<protein>
    <submittedName>
        <fullName evidence="8">Protein FLOURY 1-like</fullName>
    </submittedName>
</protein>
<keyword evidence="2 6" id="KW-0812">Transmembrane</keyword>
<dbReference type="GO" id="GO:0016020">
    <property type="term" value="C:membrane"/>
    <property type="evidence" value="ECO:0007669"/>
    <property type="project" value="UniProtKB-SubCell"/>
</dbReference>
<evidence type="ECO:0000256" key="1">
    <source>
        <dbReference type="ARBA" id="ARBA00004370"/>
    </source>
</evidence>
<comment type="subcellular location">
    <subcellularLocation>
        <location evidence="1">Membrane</location>
    </subcellularLocation>
</comment>
<evidence type="ECO:0000259" key="7">
    <source>
        <dbReference type="PROSITE" id="PS51775"/>
    </source>
</evidence>
<dbReference type="PROSITE" id="PS51775">
    <property type="entry name" value="GTD_BINDING"/>
    <property type="match status" value="1"/>
</dbReference>
<proteinExistence type="predicted"/>
<reference evidence="8" key="2">
    <citation type="journal article" date="2024" name="Plant">
        <title>Genomic evolution and insights into agronomic trait innovations of Sesamum species.</title>
        <authorList>
            <person name="Miao H."/>
            <person name="Wang L."/>
            <person name="Qu L."/>
            <person name="Liu H."/>
            <person name="Sun Y."/>
            <person name="Le M."/>
            <person name="Wang Q."/>
            <person name="Wei S."/>
            <person name="Zheng Y."/>
            <person name="Lin W."/>
            <person name="Duan Y."/>
            <person name="Cao H."/>
            <person name="Xiong S."/>
            <person name="Wang X."/>
            <person name="Wei L."/>
            <person name="Li C."/>
            <person name="Ma Q."/>
            <person name="Ju M."/>
            <person name="Zhao R."/>
            <person name="Li G."/>
            <person name="Mu C."/>
            <person name="Tian Q."/>
            <person name="Mei H."/>
            <person name="Zhang T."/>
            <person name="Gao T."/>
            <person name="Zhang H."/>
        </authorList>
    </citation>
    <scope>NUCLEOTIDE SEQUENCE</scope>
    <source>
        <strain evidence="8">K16</strain>
    </source>
</reference>
<dbReference type="Pfam" id="PF04576">
    <property type="entry name" value="Zein-binding"/>
    <property type="match status" value="1"/>
</dbReference>
<keyword evidence="3 6" id="KW-1133">Transmembrane helix</keyword>
<sequence>MVACLKRLTLDYELGCGLFLFGRFKQVYEFLVLFLLFGFGFKFLYRDRFCRDLVRFLCDLRGKSGEWKRGFCLNDVNEDDEKEHTDEDIESDVSALRKLIKIERQRANAAQAELAKERAASATAAEEAMAMILRLQNEKSLIEMELSQYRRLAEEKQIHDQEVIRSLQWLVWRHESERSSLEEQLKLCKQRLKRLSKDECEEVKDEAQSSFNGSIWDALENVLYSSRDANLSSEETASSSYSYTYWSPLNLVLMIGLYLDSSSYLQSVKLITCCFLKSGEM</sequence>
<accession>A0AAE1WY22</accession>
<dbReference type="Proteomes" id="UP001289374">
    <property type="component" value="Unassembled WGS sequence"/>
</dbReference>
<evidence type="ECO:0000313" key="9">
    <source>
        <dbReference type="Proteomes" id="UP001289374"/>
    </source>
</evidence>
<feature type="transmembrane region" description="Helical" evidence="6">
    <location>
        <begin position="27"/>
        <end position="45"/>
    </location>
</feature>
<dbReference type="GO" id="GO:0080115">
    <property type="term" value="F:myosin XI tail binding"/>
    <property type="evidence" value="ECO:0007669"/>
    <property type="project" value="UniProtKB-ARBA"/>
</dbReference>
<keyword evidence="9" id="KW-1185">Reference proteome</keyword>
<dbReference type="AlphaFoldDB" id="A0AAE1WY22"/>
<keyword evidence="5" id="KW-0175">Coiled coil</keyword>
<gene>
    <name evidence="8" type="ORF">Sango_0920700</name>
</gene>
<evidence type="ECO:0000256" key="6">
    <source>
        <dbReference type="SAM" id="Phobius"/>
    </source>
</evidence>
<dbReference type="InterPro" id="IPR007656">
    <property type="entry name" value="GTD-bd"/>
</dbReference>
<evidence type="ECO:0000313" key="8">
    <source>
        <dbReference type="EMBL" id="KAK4401800.1"/>
    </source>
</evidence>
<reference evidence="8" key="1">
    <citation type="submission" date="2020-06" db="EMBL/GenBank/DDBJ databases">
        <authorList>
            <person name="Li T."/>
            <person name="Hu X."/>
            <person name="Zhang T."/>
            <person name="Song X."/>
            <person name="Zhang H."/>
            <person name="Dai N."/>
            <person name="Sheng W."/>
            <person name="Hou X."/>
            <person name="Wei L."/>
        </authorList>
    </citation>
    <scope>NUCLEOTIDE SEQUENCE</scope>
    <source>
        <strain evidence="8">K16</strain>
        <tissue evidence="8">Leaf</tissue>
    </source>
</reference>
<evidence type="ECO:0000256" key="2">
    <source>
        <dbReference type="ARBA" id="ARBA00022692"/>
    </source>
</evidence>
<keyword evidence="4 6" id="KW-0472">Membrane</keyword>
<dbReference type="EMBL" id="JACGWL010000005">
    <property type="protein sequence ID" value="KAK4401800.1"/>
    <property type="molecule type" value="Genomic_DNA"/>
</dbReference>
<dbReference type="PANTHER" id="PTHR31422">
    <property type="entry name" value="BNAANNG28530D PROTEIN"/>
    <property type="match status" value="1"/>
</dbReference>
<dbReference type="PANTHER" id="PTHR31422:SF2">
    <property type="entry name" value="PROTEIN FLOURY 1-LIKE"/>
    <property type="match status" value="1"/>
</dbReference>
<feature type="coiled-coil region" evidence="5">
    <location>
        <begin position="93"/>
        <end position="152"/>
    </location>
</feature>
<organism evidence="8 9">
    <name type="scientific">Sesamum angolense</name>
    <dbReference type="NCBI Taxonomy" id="2727404"/>
    <lineage>
        <taxon>Eukaryota</taxon>
        <taxon>Viridiplantae</taxon>
        <taxon>Streptophyta</taxon>
        <taxon>Embryophyta</taxon>
        <taxon>Tracheophyta</taxon>
        <taxon>Spermatophyta</taxon>
        <taxon>Magnoliopsida</taxon>
        <taxon>eudicotyledons</taxon>
        <taxon>Gunneridae</taxon>
        <taxon>Pentapetalae</taxon>
        <taxon>asterids</taxon>
        <taxon>lamiids</taxon>
        <taxon>Lamiales</taxon>
        <taxon>Pedaliaceae</taxon>
        <taxon>Sesamum</taxon>
    </lineage>
</organism>
<evidence type="ECO:0000256" key="4">
    <source>
        <dbReference type="ARBA" id="ARBA00023136"/>
    </source>
</evidence>
<comment type="caution">
    <text evidence="8">The sequence shown here is derived from an EMBL/GenBank/DDBJ whole genome shotgun (WGS) entry which is preliminary data.</text>
</comment>
<feature type="domain" description="GTD-binding" evidence="7">
    <location>
        <begin position="91"/>
        <end position="189"/>
    </location>
</feature>